<reference evidence="1" key="1">
    <citation type="submission" date="2010-12" db="EMBL/GenBank/DDBJ databases">
        <authorList>
            <person name="Wang K.C."/>
            <person name="Fan W.X."/>
            <person name="Lu C.P."/>
        </authorList>
    </citation>
    <scope>NUCLEOTIDE SEQUENCE</scope>
    <source>
        <strain evidence="1">2627</strain>
    </source>
</reference>
<proteinExistence type="predicted"/>
<protein>
    <submittedName>
        <fullName evidence="1">Sortase</fullName>
    </submittedName>
</protein>
<dbReference type="AlphaFoldDB" id="E9NQ31"/>
<organism evidence="1">
    <name type="scientific">Streptococcus suis</name>
    <dbReference type="NCBI Taxonomy" id="1307"/>
    <lineage>
        <taxon>Bacteria</taxon>
        <taxon>Bacillati</taxon>
        <taxon>Bacillota</taxon>
        <taxon>Bacilli</taxon>
        <taxon>Lactobacillales</taxon>
        <taxon>Streptococcaceae</taxon>
        <taxon>Streptococcus</taxon>
    </lineage>
</organism>
<reference evidence="1" key="2">
    <citation type="journal article" date="2011" name="Vet. Microbiol.">
        <title>The cps locus of Streptococcus suis serotype 16: Development of a serotype-specific PCR assay.</title>
        <authorList>
            <person name="Wang K."/>
            <person name="Fan W."/>
            <person name="Wisselink H."/>
            <person name="Lu C."/>
        </authorList>
    </citation>
    <scope>NUCLEOTIDE SEQUENCE</scope>
    <source>
        <strain evidence="1">2627</strain>
    </source>
</reference>
<dbReference type="EMBL" id="HQ694980">
    <property type="protein sequence ID" value="ADU03258.1"/>
    <property type="molecule type" value="Genomic_DNA"/>
</dbReference>
<evidence type="ECO:0000313" key="1">
    <source>
        <dbReference type="EMBL" id="ADU03258.1"/>
    </source>
</evidence>
<accession>E9NQ31</accession>
<name>E9NQ31_STRSU</name>
<sequence>MFKAIYILVLKFVKFLKPNACLLMSLMSLLVASSLALEYGSSMAFVMYVLYFRKVLKTVLKAGLTRSRLSSRSSKKYFEFISWKWKRRI</sequence>